<evidence type="ECO:0000256" key="1">
    <source>
        <dbReference type="SAM" id="Phobius"/>
    </source>
</evidence>
<dbReference type="RefSeq" id="WP_048688128.1">
    <property type="nucleotide sequence ID" value="NZ_KQ130482.1"/>
</dbReference>
<reference evidence="2 3" key="1">
    <citation type="submission" date="2015-04" db="EMBL/GenBank/DDBJ databases">
        <title>Draft Genome Sequence of the Novel Agar-Digesting Marine Bacterium Q1.</title>
        <authorList>
            <person name="Li Y."/>
            <person name="Li D."/>
            <person name="Chen G."/>
            <person name="Du Z."/>
        </authorList>
    </citation>
    <scope>NUCLEOTIDE SEQUENCE [LARGE SCALE GENOMIC DNA]</scope>
    <source>
        <strain evidence="2 3">Q1</strain>
    </source>
</reference>
<feature type="transmembrane region" description="Helical" evidence="1">
    <location>
        <begin position="38"/>
        <end position="55"/>
    </location>
</feature>
<sequence>MRFYFKSSQIPELENYSFKDRSQILAIALTFMTAPDKFILNLLKLLIITPVFILAARAAEWWVLIPMLLAGIFYPIITTPVQLTLSAKYIEKALKKWKKHSEETQN</sequence>
<dbReference type="STRING" id="1513271.XM47_00530"/>
<accession>A0A0J8GV44</accession>
<dbReference type="EMBL" id="LAZL01000002">
    <property type="protein sequence ID" value="KMT66655.1"/>
    <property type="molecule type" value="Genomic_DNA"/>
</dbReference>
<dbReference type="Pfam" id="PF19667">
    <property type="entry name" value="DUF6170"/>
    <property type="match status" value="1"/>
</dbReference>
<keyword evidence="1" id="KW-1133">Transmembrane helix</keyword>
<comment type="caution">
    <text evidence="2">The sequence shown here is derived from an EMBL/GenBank/DDBJ whole genome shotgun (WGS) entry which is preliminary data.</text>
</comment>
<name>A0A0J8GV44_9ALTE</name>
<protein>
    <submittedName>
        <fullName evidence="2">Uncharacterized protein</fullName>
    </submittedName>
</protein>
<feature type="transmembrane region" description="Helical" evidence="1">
    <location>
        <begin position="61"/>
        <end position="85"/>
    </location>
</feature>
<proteinExistence type="predicted"/>
<evidence type="ECO:0000313" key="3">
    <source>
        <dbReference type="Proteomes" id="UP000037600"/>
    </source>
</evidence>
<organism evidence="2 3">
    <name type="scientific">Catenovulum maritimum</name>
    <dbReference type="NCBI Taxonomy" id="1513271"/>
    <lineage>
        <taxon>Bacteria</taxon>
        <taxon>Pseudomonadati</taxon>
        <taxon>Pseudomonadota</taxon>
        <taxon>Gammaproteobacteria</taxon>
        <taxon>Alteromonadales</taxon>
        <taxon>Alteromonadaceae</taxon>
        <taxon>Catenovulum</taxon>
    </lineage>
</organism>
<evidence type="ECO:0000313" key="2">
    <source>
        <dbReference type="EMBL" id="KMT66655.1"/>
    </source>
</evidence>
<dbReference type="AlphaFoldDB" id="A0A0J8GV44"/>
<keyword evidence="1" id="KW-0812">Transmembrane</keyword>
<gene>
    <name evidence="2" type="ORF">XM47_00530</name>
</gene>
<keyword evidence="1" id="KW-0472">Membrane</keyword>
<dbReference type="InterPro" id="IPR046168">
    <property type="entry name" value="DUF6170"/>
</dbReference>
<dbReference type="Proteomes" id="UP000037600">
    <property type="component" value="Unassembled WGS sequence"/>
</dbReference>
<dbReference type="OrthoDB" id="6388882at2"/>
<keyword evidence="3" id="KW-1185">Reference proteome</keyword>